<dbReference type="EMBL" id="BTRK01000005">
    <property type="protein sequence ID" value="GMR54065.1"/>
    <property type="molecule type" value="Genomic_DNA"/>
</dbReference>
<organism evidence="1 2">
    <name type="scientific">Pristionchus mayeri</name>
    <dbReference type="NCBI Taxonomy" id="1317129"/>
    <lineage>
        <taxon>Eukaryota</taxon>
        <taxon>Metazoa</taxon>
        <taxon>Ecdysozoa</taxon>
        <taxon>Nematoda</taxon>
        <taxon>Chromadorea</taxon>
        <taxon>Rhabditida</taxon>
        <taxon>Rhabditina</taxon>
        <taxon>Diplogasteromorpha</taxon>
        <taxon>Diplogasteroidea</taxon>
        <taxon>Neodiplogasteridae</taxon>
        <taxon>Pristionchus</taxon>
    </lineage>
</organism>
<evidence type="ECO:0000313" key="1">
    <source>
        <dbReference type="EMBL" id="GMR54065.1"/>
    </source>
</evidence>
<name>A0AAN5D0Y4_9BILA</name>
<accession>A0AAN5D0Y4</accession>
<keyword evidence="2" id="KW-1185">Reference proteome</keyword>
<evidence type="ECO:0000313" key="2">
    <source>
        <dbReference type="Proteomes" id="UP001328107"/>
    </source>
</evidence>
<feature type="non-terminal residue" evidence="1">
    <location>
        <position position="1"/>
    </location>
</feature>
<protein>
    <submittedName>
        <fullName evidence="1">Uncharacterized protein</fullName>
    </submittedName>
</protein>
<comment type="caution">
    <text evidence="1">The sequence shown here is derived from an EMBL/GenBank/DDBJ whole genome shotgun (WGS) entry which is preliminary data.</text>
</comment>
<sequence>TRQWTTESVQWVLHEWTGHSLPLPLFWISVASCSVHSNGGKNLQMEVPLHLIVPPSIILSIGGPLSSPFKGGGELFESLHSKEESILHELTELANLTRILLLPSFLPHFE</sequence>
<dbReference type="AlphaFoldDB" id="A0AAN5D0Y4"/>
<dbReference type="Proteomes" id="UP001328107">
    <property type="component" value="Unassembled WGS sequence"/>
</dbReference>
<reference evidence="2" key="1">
    <citation type="submission" date="2022-10" db="EMBL/GenBank/DDBJ databases">
        <title>Genome assembly of Pristionchus species.</title>
        <authorList>
            <person name="Yoshida K."/>
            <person name="Sommer R.J."/>
        </authorList>
    </citation>
    <scope>NUCLEOTIDE SEQUENCE [LARGE SCALE GENOMIC DNA]</scope>
    <source>
        <strain evidence="2">RS5460</strain>
    </source>
</reference>
<proteinExistence type="predicted"/>
<gene>
    <name evidence="1" type="ORF">PMAYCL1PPCAC_24260</name>
</gene>